<sequence length="187" mass="20780">MLRVGLGKGGPLDRLGRGGDRHRRVARHGDEGVVERVRGMDRVDDLRGGSPALRRSLLEQAERVAIAVRHVDELGLLQGRCDRDRRRVRREPALHRDPHDQRGVVGLLRGEVPAGPVRRRGATHLRQGKHLRPVQGEHDGDDGDDEQRRQPDEGPGDPRPSSPGPGRHSRHGDIRCRSGGRPDTVRP</sequence>
<dbReference type="AlphaFoldDB" id="A0A1J5QIV2"/>
<organism evidence="2">
    <name type="scientific">mine drainage metagenome</name>
    <dbReference type="NCBI Taxonomy" id="410659"/>
    <lineage>
        <taxon>unclassified sequences</taxon>
        <taxon>metagenomes</taxon>
        <taxon>ecological metagenomes</taxon>
    </lineage>
</organism>
<reference evidence="2" key="1">
    <citation type="submission" date="2016-10" db="EMBL/GenBank/DDBJ databases">
        <title>Sequence of Gallionella enrichment culture.</title>
        <authorList>
            <person name="Poehlein A."/>
            <person name="Muehling M."/>
            <person name="Daniel R."/>
        </authorList>
    </citation>
    <scope>NUCLEOTIDE SEQUENCE</scope>
</reference>
<feature type="region of interest" description="Disordered" evidence="1">
    <location>
        <begin position="1"/>
        <end position="28"/>
    </location>
</feature>
<evidence type="ECO:0000313" key="2">
    <source>
        <dbReference type="EMBL" id="OIQ79900.1"/>
    </source>
</evidence>
<comment type="caution">
    <text evidence="2">The sequence shown here is derived from an EMBL/GenBank/DDBJ whole genome shotgun (WGS) entry which is preliminary data.</text>
</comment>
<feature type="region of interest" description="Disordered" evidence="1">
    <location>
        <begin position="89"/>
        <end position="187"/>
    </location>
</feature>
<gene>
    <name evidence="2" type="ORF">GALL_383480</name>
</gene>
<name>A0A1J5QIV2_9ZZZZ</name>
<protein>
    <submittedName>
        <fullName evidence="2">Uncharacterized protein</fullName>
    </submittedName>
</protein>
<feature type="compositionally biased region" description="Basic and acidic residues" evidence="1">
    <location>
        <begin position="89"/>
        <end position="102"/>
    </location>
</feature>
<feature type="compositionally biased region" description="Gly residues" evidence="1">
    <location>
        <begin position="1"/>
        <end position="10"/>
    </location>
</feature>
<proteinExistence type="predicted"/>
<accession>A0A1J5QIV2</accession>
<feature type="compositionally biased region" description="Basic residues" evidence="1">
    <location>
        <begin position="117"/>
        <end position="132"/>
    </location>
</feature>
<evidence type="ECO:0000256" key="1">
    <source>
        <dbReference type="SAM" id="MobiDB-lite"/>
    </source>
</evidence>
<dbReference type="EMBL" id="MLJW01001140">
    <property type="protein sequence ID" value="OIQ79900.1"/>
    <property type="molecule type" value="Genomic_DNA"/>
</dbReference>